<evidence type="ECO:0000256" key="1">
    <source>
        <dbReference type="ARBA" id="ARBA00004953"/>
    </source>
</evidence>
<comment type="pathway">
    <text evidence="1">Cofactor biosynthesis; adenosylcobalamin biosynthesis.</text>
</comment>
<gene>
    <name evidence="4" type="primary">cobK</name>
    <name evidence="4" type="ORF">D1970_07305</name>
</gene>
<dbReference type="AlphaFoldDB" id="A0A398B8L9"/>
<sequence>MILFLAGTSDARALALEIKHAGYGLLTTVVTENAANELKKQGLTVTVGRLTSEDFKKMVVNQGIAAIVDASHPFAEEASRNAMAAANERNIPYIRYERESQVFEDEKLTIVSSYEEAANVAYRKKGVIMLTTGSKTLEIFARKLLGVQGIRVIARMLPRQDNMEKCAKLGFPQKDMIMIQGPFSKYFDKALYQHYGVTTMVTKESGKVGSVDEKLEAAKELGIETVLIKRPSIEYGTKFSSFQDVIRHLAEIFPNNERRQTSGLQNRI</sequence>
<protein>
    <submittedName>
        <fullName evidence="4">Precorrin-6A reductase</fullName>
        <ecNumber evidence="4">1.3.1.54</ecNumber>
    </submittedName>
</protein>
<dbReference type="OrthoDB" id="9780707at2"/>
<comment type="caution">
    <text evidence="4">The sequence shown here is derived from an EMBL/GenBank/DDBJ whole genome shotgun (WGS) entry which is preliminary data.</text>
</comment>
<dbReference type="GO" id="GO:0009236">
    <property type="term" value="P:cobalamin biosynthetic process"/>
    <property type="evidence" value="ECO:0007669"/>
    <property type="project" value="UniProtKB-UniPathway"/>
</dbReference>
<evidence type="ECO:0000256" key="3">
    <source>
        <dbReference type="ARBA" id="ARBA00023002"/>
    </source>
</evidence>
<dbReference type="EMBL" id="QWVT01000013">
    <property type="protein sequence ID" value="RID86325.1"/>
    <property type="molecule type" value="Genomic_DNA"/>
</dbReference>
<keyword evidence="5" id="KW-1185">Reference proteome</keyword>
<keyword evidence="3 4" id="KW-0560">Oxidoreductase</keyword>
<dbReference type="PANTHER" id="PTHR36925">
    <property type="entry name" value="COBALT-PRECORRIN-6A REDUCTASE"/>
    <property type="match status" value="1"/>
</dbReference>
<proteinExistence type="predicted"/>
<dbReference type="GO" id="GO:0016994">
    <property type="term" value="F:precorrin-6A reductase activity"/>
    <property type="evidence" value="ECO:0007669"/>
    <property type="project" value="UniProtKB-EC"/>
</dbReference>
<dbReference type="RefSeq" id="WP_119112231.1">
    <property type="nucleotide sequence ID" value="NZ_CBCSEO010000004.1"/>
</dbReference>
<evidence type="ECO:0000313" key="5">
    <source>
        <dbReference type="Proteomes" id="UP000265816"/>
    </source>
</evidence>
<keyword evidence="2" id="KW-0169">Cobalamin biosynthesis</keyword>
<dbReference type="InterPro" id="IPR003723">
    <property type="entry name" value="Precorrin-6x_reduct"/>
</dbReference>
<dbReference type="Proteomes" id="UP000265816">
    <property type="component" value="Unassembled WGS sequence"/>
</dbReference>
<organism evidence="4 5">
    <name type="scientific">Mesobacillus zeae</name>
    <dbReference type="NCBI Taxonomy" id="1917180"/>
    <lineage>
        <taxon>Bacteria</taxon>
        <taxon>Bacillati</taxon>
        <taxon>Bacillota</taxon>
        <taxon>Bacilli</taxon>
        <taxon>Bacillales</taxon>
        <taxon>Bacillaceae</taxon>
        <taxon>Mesobacillus</taxon>
    </lineage>
</organism>
<dbReference type="UniPathway" id="UPA00148"/>
<dbReference type="Pfam" id="PF02571">
    <property type="entry name" value="CbiJ"/>
    <property type="match status" value="1"/>
</dbReference>
<dbReference type="PROSITE" id="PS51014">
    <property type="entry name" value="COBK_CBIJ"/>
    <property type="match status" value="1"/>
</dbReference>
<name>A0A398B8L9_9BACI</name>
<reference evidence="4 5" key="1">
    <citation type="submission" date="2018-08" db="EMBL/GenBank/DDBJ databases">
        <title>Bacillus jemisoniae sp. nov., Bacillus chryseoplanitiae sp. nov., Bacillus resnikiae sp. nov., and Bacillus frankliniae sp. nov., isolated from Viking spacecraft and associated surfaces.</title>
        <authorList>
            <person name="Seuylemezian A."/>
            <person name="Vaishampayan P."/>
        </authorList>
    </citation>
    <scope>NUCLEOTIDE SEQUENCE [LARGE SCALE GENOMIC DNA]</scope>
    <source>
        <strain evidence="4 5">JJ-247</strain>
    </source>
</reference>
<dbReference type="EC" id="1.3.1.54" evidence="4"/>
<dbReference type="PANTHER" id="PTHR36925:SF1">
    <property type="entry name" value="COBALT-PRECORRIN-6A REDUCTASE"/>
    <property type="match status" value="1"/>
</dbReference>
<evidence type="ECO:0000313" key="4">
    <source>
        <dbReference type="EMBL" id="RID86325.1"/>
    </source>
</evidence>
<evidence type="ECO:0000256" key="2">
    <source>
        <dbReference type="ARBA" id="ARBA00022573"/>
    </source>
</evidence>
<accession>A0A398B8L9</accession>
<dbReference type="NCBIfam" id="TIGR00715">
    <property type="entry name" value="precor6x_red"/>
    <property type="match status" value="1"/>
</dbReference>